<comment type="similarity">
    <text evidence="6">Belongs to the RnpA family.</text>
</comment>
<dbReference type="PANTHER" id="PTHR33992">
    <property type="entry name" value="RIBONUCLEASE P PROTEIN COMPONENT"/>
    <property type="match status" value="1"/>
</dbReference>
<dbReference type="AlphaFoldDB" id="A0A4R2SST6"/>
<dbReference type="GO" id="GO:0042781">
    <property type="term" value="F:3'-tRNA processing endoribonuclease activity"/>
    <property type="evidence" value="ECO:0007669"/>
    <property type="project" value="TreeGrafter"/>
</dbReference>
<dbReference type="NCBIfam" id="TIGR00188">
    <property type="entry name" value="rnpA"/>
    <property type="match status" value="1"/>
</dbReference>
<dbReference type="EC" id="3.1.26.5" evidence="6 7"/>
<dbReference type="InterPro" id="IPR014721">
    <property type="entry name" value="Ribsml_uS5_D2-typ_fold_subgr"/>
</dbReference>
<dbReference type="Gene3D" id="3.30.230.10">
    <property type="match status" value="1"/>
</dbReference>
<dbReference type="GO" id="GO:0004526">
    <property type="term" value="F:ribonuclease P activity"/>
    <property type="evidence" value="ECO:0007669"/>
    <property type="project" value="UniProtKB-UniRule"/>
</dbReference>
<protein>
    <recommendedName>
        <fullName evidence="6 7">Ribonuclease P protein component</fullName>
        <shortName evidence="6">RNase P protein</shortName>
        <shortName evidence="6">RNaseP protein</shortName>
        <ecNumber evidence="6 7">3.1.26.5</ecNumber>
    </recommendedName>
    <alternativeName>
        <fullName evidence="6">Protein C5</fullName>
    </alternativeName>
</protein>
<dbReference type="InterPro" id="IPR020568">
    <property type="entry name" value="Ribosomal_Su5_D2-typ_SF"/>
</dbReference>
<keyword evidence="9" id="KW-1185">Reference proteome</keyword>
<sequence length="110" mass="13052">MTPDQFKFVFQEPLRASTPEITILSRPNNLDIPRLGLTVAKKNLKRAHERNRVKRLCRESFRLLQHELPTNDFVIVAKKGIDKLDNETFYSILDKLWRRHIRLVRKSLSD</sequence>
<keyword evidence="5 6" id="KW-0694">RNA-binding</keyword>
<evidence type="ECO:0000256" key="2">
    <source>
        <dbReference type="ARBA" id="ARBA00022722"/>
    </source>
</evidence>
<evidence type="ECO:0000256" key="3">
    <source>
        <dbReference type="ARBA" id="ARBA00022759"/>
    </source>
</evidence>
<reference evidence="8 9" key="1">
    <citation type="submission" date="2019-03" db="EMBL/GenBank/DDBJ databases">
        <title>Genomic Encyclopedia of Type Strains, Phase IV (KMG-IV): sequencing the most valuable type-strain genomes for metagenomic binning, comparative biology and taxonomic classification.</title>
        <authorList>
            <person name="Goeker M."/>
        </authorList>
    </citation>
    <scope>NUCLEOTIDE SEQUENCE [LARGE SCALE GENOMIC DNA]</scope>
    <source>
        <strain evidence="8 9">DSM 28404</strain>
    </source>
</reference>
<evidence type="ECO:0000313" key="8">
    <source>
        <dbReference type="EMBL" id="TCP93417.1"/>
    </source>
</evidence>
<dbReference type="GO" id="GO:0000049">
    <property type="term" value="F:tRNA binding"/>
    <property type="evidence" value="ECO:0007669"/>
    <property type="project" value="UniProtKB-UniRule"/>
</dbReference>
<keyword evidence="1 6" id="KW-0819">tRNA processing</keyword>
<dbReference type="EMBL" id="SLYB01000019">
    <property type="protein sequence ID" value="TCP93417.1"/>
    <property type="molecule type" value="Genomic_DNA"/>
</dbReference>
<evidence type="ECO:0000256" key="1">
    <source>
        <dbReference type="ARBA" id="ARBA00022694"/>
    </source>
</evidence>
<dbReference type="Proteomes" id="UP000295763">
    <property type="component" value="Unassembled WGS sequence"/>
</dbReference>
<dbReference type="Pfam" id="PF00825">
    <property type="entry name" value="Ribonuclease_P"/>
    <property type="match status" value="1"/>
</dbReference>
<comment type="caution">
    <text evidence="8">The sequence shown here is derived from an EMBL/GenBank/DDBJ whole genome shotgun (WGS) entry which is preliminary data.</text>
</comment>
<dbReference type="GO" id="GO:0001682">
    <property type="term" value="P:tRNA 5'-leader removal"/>
    <property type="evidence" value="ECO:0007669"/>
    <property type="project" value="UniProtKB-UniRule"/>
</dbReference>
<organism evidence="8 9">
    <name type="scientific">Cricetibacter osteomyelitidis</name>
    <dbReference type="NCBI Taxonomy" id="1521931"/>
    <lineage>
        <taxon>Bacteria</taxon>
        <taxon>Pseudomonadati</taxon>
        <taxon>Pseudomonadota</taxon>
        <taxon>Gammaproteobacteria</taxon>
        <taxon>Pasteurellales</taxon>
        <taxon>Pasteurellaceae</taxon>
        <taxon>Cricetibacter</taxon>
    </lineage>
</organism>
<comment type="subunit">
    <text evidence="6">Consists of a catalytic RNA component (M1 or rnpB) and a protein subunit.</text>
</comment>
<evidence type="ECO:0000256" key="6">
    <source>
        <dbReference type="HAMAP-Rule" id="MF_00227"/>
    </source>
</evidence>
<keyword evidence="2 6" id="KW-0540">Nuclease</keyword>
<keyword evidence="3 6" id="KW-0255">Endonuclease</keyword>
<accession>A0A4R2SST6</accession>
<dbReference type="GO" id="GO:0030677">
    <property type="term" value="C:ribonuclease P complex"/>
    <property type="evidence" value="ECO:0007669"/>
    <property type="project" value="TreeGrafter"/>
</dbReference>
<evidence type="ECO:0000256" key="5">
    <source>
        <dbReference type="ARBA" id="ARBA00022884"/>
    </source>
</evidence>
<comment type="catalytic activity">
    <reaction evidence="6">
        <text>Endonucleolytic cleavage of RNA, removing 5'-extranucleotides from tRNA precursor.</text>
        <dbReference type="EC" id="3.1.26.5"/>
    </reaction>
</comment>
<gene>
    <name evidence="6" type="primary">rnpA</name>
    <name evidence="8" type="ORF">EDC44_11915</name>
</gene>
<dbReference type="HAMAP" id="MF_00227">
    <property type="entry name" value="RNase_P"/>
    <property type="match status" value="1"/>
</dbReference>
<dbReference type="SUPFAM" id="SSF54211">
    <property type="entry name" value="Ribosomal protein S5 domain 2-like"/>
    <property type="match status" value="1"/>
</dbReference>
<keyword evidence="4 6" id="KW-0378">Hydrolase</keyword>
<dbReference type="PANTHER" id="PTHR33992:SF1">
    <property type="entry name" value="RIBONUCLEASE P PROTEIN COMPONENT"/>
    <property type="match status" value="1"/>
</dbReference>
<name>A0A4R2SST6_9PAST</name>
<evidence type="ECO:0000256" key="4">
    <source>
        <dbReference type="ARBA" id="ARBA00022801"/>
    </source>
</evidence>
<evidence type="ECO:0000256" key="7">
    <source>
        <dbReference type="NCBIfam" id="TIGR00188"/>
    </source>
</evidence>
<evidence type="ECO:0000313" key="9">
    <source>
        <dbReference type="Proteomes" id="UP000295763"/>
    </source>
</evidence>
<proteinExistence type="inferred from homology"/>
<dbReference type="InterPro" id="IPR000100">
    <property type="entry name" value="RNase_P"/>
</dbReference>
<comment type="function">
    <text evidence="6">RNaseP catalyzes the removal of the 5'-leader sequence from pre-tRNA to produce the mature 5'-terminus. It can also cleave other RNA substrates such as 4.5S RNA. The protein component plays an auxiliary but essential role in vivo by binding to the 5'-leader sequence and broadening the substrate specificity of the ribozyme.</text>
</comment>